<dbReference type="GO" id="GO:0005524">
    <property type="term" value="F:ATP binding"/>
    <property type="evidence" value="ECO:0007669"/>
    <property type="project" value="UniProtKB-KW"/>
</dbReference>
<evidence type="ECO:0000256" key="3">
    <source>
        <dbReference type="ARBA" id="ARBA00022741"/>
    </source>
</evidence>
<keyword evidence="8" id="KW-0472">Membrane</keyword>
<comment type="caution">
    <text evidence="10">The sequence shown here is derived from an EMBL/GenBank/DDBJ whole genome shotgun (WGS) entry which is preliminary data.</text>
</comment>
<comment type="similarity">
    <text evidence="6">Belongs to the protein kinase superfamily. CK1 Ser/Thr protein kinase family.</text>
</comment>
<evidence type="ECO:0000256" key="4">
    <source>
        <dbReference type="ARBA" id="ARBA00022777"/>
    </source>
</evidence>
<dbReference type="InterPro" id="IPR011009">
    <property type="entry name" value="Kinase-like_dom_sf"/>
</dbReference>
<dbReference type="GO" id="GO:0015630">
    <property type="term" value="C:microtubule cytoskeleton"/>
    <property type="evidence" value="ECO:0007669"/>
    <property type="project" value="UniProtKB-ARBA"/>
</dbReference>
<accession>A0AA36CYJ5</accession>
<evidence type="ECO:0000256" key="8">
    <source>
        <dbReference type="SAM" id="Phobius"/>
    </source>
</evidence>
<keyword evidence="1" id="KW-0723">Serine/threonine-protein kinase</keyword>
<keyword evidence="3" id="KW-0547">Nucleotide-binding</keyword>
<evidence type="ECO:0000313" key="11">
    <source>
        <dbReference type="Proteomes" id="UP001177023"/>
    </source>
</evidence>
<keyword evidence="4" id="KW-0418">Kinase</keyword>
<evidence type="ECO:0000313" key="10">
    <source>
        <dbReference type="EMBL" id="CAJ0577762.1"/>
    </source>
</evidence>
<dbReference type="Gene3D" id="1.10.510.10">
    <property type="entry name" value="Transferase(Phosphotransferase) domain 1"/>
    <property type="match status" value="1"/>
</dbReference>
<keyword evidence="2" id="KW-0808">Transferase</keyword>
<gene>
    <name evidence="10" type="ORF">MSPICULIGERA_LOCUS16029</name>
</gene>
<evidence type="ECO:0000256" key="6">
    <source>
        <dbReference type="ARBA" id="ARBA00061588"/>
    </source>
</evidence>
<keyword evidence="11" id="KW-1185">Reference proteome</keyword>
<evidence type="ECO:0000256" key="5">
    <source>
        <dbReference type="ARBA" id="ARBA00022840"/>
    </source>
</evidence>
<dbReference type="SUPFAM" id="SSF56112">
    <property type="entry name" value="Protein kinase-like (PK-like)"/>
    <property type="match status" value="1"/>
</dbReference>
<evidence type="ECO:0000256" key="2">
    <source>
        <dbReference type="ARBA" id="ARBA00022679"/>
    </source>
</evidence>
<organism evidence="10 11">
    <name type="scientific">Mesorhabditis spiculigera</name>
    <dbReference type="NCBI Taxonomy" id="96644"/>
    <lineage>
        <taxon>Eukaryota</taxon>
        <taxon>Metazoa</taxon>
        <taxon>Ecdysozoa</taxon>
        <taxon>Nematoda</taxon>
        <taxon>Chromadorea</taxon>
        <taxon>Rhabditida</taxon>
        <taxon>Rhabditina</taxon>
        <taxon>Rhabditomorpha</taxon>
        <taxon>Rhabditoidea</taxon>
        <taxon>Rhabditidae</taxon>
        <taxon>Mesorhabditinae</taxon>
        <taxon>Mesorhabditis</taxon>
    </lineage>
</organism>
<feature type="compositionally biased region" description="Basic and acidic residues" evidence="7">
    <location>
        <begin position="479"/>
        <end position="498"/>
    </location>
</feature>
<evidence type="ECO:0000259" key="9">
    <source>
        <dbReference type="PROSITE" id="PS50011"/>
    </source>
</evidence>
<dbReference type="PROSITE" id="PS50011">
    <property type="entry name" value="PROTEIN_KINASE_DOM"/>
    <property type="match status" value="1"/>
</dbReference>
<dbReference type="AlphaFoldDB" id="A0AA36CYJ5"/>
<dbReference type="EMBL" id="CATQJA010002651">
    <property type="protein sequence ID" value="CAJ0577762.1"/>
    <property type="molecule type" value="Genomic_DNA"/>
</dbReference>
<proteinExistence type="inferred from homology"/>
<dbReference type="GO" id="GO:0004674">
    <property type="term" value="F:protein serine/threonine kinase activity"/>
    <property type="evidence" value="ECO:0007669"/>
    <property type="project" value="UniProtKB-KW"/>
</dbReference>
<protein>
    <recommendedName>
        <fullName evidence="9">Protein kinase domain-containing protein</fullName>
    </recommendedName>
</protein>
<name>A0AA36CYJ5_9BILA</name>
<keyword evidence="5" id="KW-0067">ATP-binding</keyword>
<evidence type="ECO:0000256" key="1">
    <source>
        <dbReference type="ARBA" id="ARBA00022527"/>
    </source>
</evidence>
<dbReference type="SMART" id="SM00220">
    <property type="entry name" value="S_TKc"/>
    <property type="match status" value="1"/>
</dbReference>
<reference evidence="10" key="1">
    <citation type="submission" date="2023-06" db="EMBL/GenBank/DDBJ databases">
        <authorList>
            <person name="Delattre M."/>
        </authorList>
    </citation>
    <scope>NUCLEOTIDE SEQUENCE</scope>
    <source>
        <strain evidence="10">AF72</strain>
    </source>
</reference>
<evidence type="ECO:0000256" key="7">
    <source>
        <dbReference type="SAM" id="MobiDB-lite"/>
    </source>
</evidence>
<feature type="domain" description="Protein kinase" evidence="9">
    <location>
        <begin position="193"/>
        <end position="461"/>
    </location>
</feature>
<dbReference type="InterPro" id="IPR000719">
    <property type="entry name" value="Prot_kinase_dom"/>
</dbReference>
<sequence>METAQKLYKKVDGQPPVQPPIDENFRLATLDPETDCFAGYGCDNHYKILGVVVIALLVCLVYTVLYALRRRCCSPSGIFLVQPADGDQQKLLDNERLPVSVEEDEDGAKNVVRVIETTEIDEIGLCNPSHTDEADAGNKLFISHGVETETLVSAQTFYQLVYWPVVQKRMGDVECSTSGNVRLRKGYIFGKRWIVGVKLGEGGCGTVYKVSDKKTGDKFALKTESNNIEGGSVLKLEAQVLRKLEGKLQFPQIRWAGKRTKFSYVVMTLLGDSLHYLLRLHGSRVNTVSTQIRVGIQLLHALKMMHDAGIVHRDVKPANLAMGHQDGPQAHILHILDFGLAREFLWKSDGVWMYRRKRDDCLFRGTSRYCSINTHKKGEQGRADDLWSMIYLMAEMRCSLPWARMQEKKDVEICKENTSDDDLFQGSSPKLKKVTAHLRTLGYYDRPDYLYIYRIFNQIRIDEKINYDDLYDWEEAVKGEPAQHKDSEKVEREMHAATKDQPPSRQVGEASSTSVSENSTEASKTASNEKLTKEDELNLSDTQDDPEMWGEFPVEDYARDPLAR</sequence>
<keyword evidence="8" id="KW-1133">Transmembrane helix</keyword>
<feature type="region of interest" description="Disordered" evidence="7">
    <location>
        <begin position="479"/>
        <end position="564"/>
    </location>
</feature>
<keyword evidence="8" id="KW-0812">Transmembrane</keyword>
<dbReference type="Pfam" id="PF00069">
    <property type="entry name" value="Pkinase"/>
    <property type="match status" value="1"/>
</dbReference>
<dbReference type="FunFam" id="3.30.200.20:FF:000358">
    <property type="entry name" value="Tau tubulin kinase 2b"/>
    <property type="match status" value="1"/>
</dbReference>
<feature type="compositionally biased region" description="Polar residues" evidence="7">
    <location>
        <begin position="501"/>
        <end position="529"/>
    </location>
</feature>
<dbReference type="Proteomes" id="UP001177023">
    <property type="component" value="Unassembled WGS sequence"/>
</dbReference>
<feature type="transmembrane region" description="Helical" evidence="8">
    <location>
        <begin position="48"/>
        <end position="68"/>
    </location>
</feature>
<feature type="non-terminal residue" evidence="10">
    <location>
        <position position="1"/>
    </location>
</feature>
<dbReference type="InterPro" id="IPR050235">
    <property type="entry name" value="CK1_Ser-Thr_kinase"/>
</dbReference>
<dbReference type="PANTHER" id="PTHR11909">
    <property type="entry name" value="CASEIN KINASE-RELATED"/>
    <property type="match status" value="1"/>
</dbReference>